<dbReference type="SUPFAM" id="SSF52540">
    <property type="entry name" value="P-loop containing nucleoside triphosphate hydrolases"/>
    <property type="match status" value="1"/>
</dbReference>
<dbReference type="GO" id="GO:0016887">
    <property type="term" value="F:ATP hydrolysis activity"/>
    <property type="evidence" value="ECO:0007669"/>
    <property type="project" value="InterPro"/>
</dbReference>
<protein>
    <submittedName>
        <fullName evidence="9">Peptide/nickel transport system ATP-binding protein</fullName>
    </submittedName>
</protein>
<evidence type="ECO:0000256" key="7">
    <source>
        <dbReference type="ARBA" id="ARBA00023136"/>
    </source>
</evidence>
<accession>A0A2S6HTX2</accession>
<dbReference type="SMART" id="SM00382">
    <property type="entry name" value="AAA"/>
    <property type="match status" value="1"/>
</dbReference>
<dbReference type="GO" id="GO:0005886">
    <property type="term" value="C:plasma membrane"/>
    <property type="evidence" value="ECO:0007669"/>
    <property type="project" value="UniProtKB-SubCell"/>
</dbReference>
<dbReference type="Gene3D" id="3.40.50.300">
    <property type="entry name" value="P-loop containing nucleotide triphosphate hydrolases"/>
    <property type="match status" value="1"/>
</dbReference>
<keyword evidence="4" id="KW-1003">Cell membrane</keyword>
<dbReference type="CDD" id="cd03257">
    <property type="entry name" value="ABC_NikE_OppD_transporters"/>
    <property type="match status" value="1"/>
</dbReference>
<comment type="caution">
    <text evidence="9">The sequence shown here is derived from an EMBL/GenBank/DDBJ whole genome shotgun (WGS) entry which is preliminary data.</text>
</comment>
<dbReference type="InterPro" id="IPR013563">
    <property type="entry name" value="Oligopep_ABC_C"/>
</dbReference>
<comment type="similarity">
    <text evidence="2">Belongs to the ABC transporter superfamily.</text>
</comment>
<name>A0A2S6HTX2_9FIRM</name>
<dbReference type="PANTHER" id="PTHR43297">
    <property type="entry name" value="OLIGOPEPTIDE TRANSPORT ATP-BINDING PROTEIN APPD"/>
    <property type="match status" value="1"/>
</dbReference>
<evidence type="ECO:0000259" key="8">
    <source>
        <dbReference type="PROSITE" id="PS50893"/>
    </source>
</evidence>
<dbReference type="InterPro" id="IPR017871">
    <property type="entry name" value="ABC_transporter-like_CS"/>
</dbReference>
<dbReference type="InterPro" id="IPR003593">
    <property type="entry name" value="AAA+_ATPase"/>
</dbReference>
<dbReference type="OrthoDB" id="1115710at2"/>
<dbReference type="PROSITE" id="PS50893">
    <property type="entry name" value="ABC_TRANSPORTER_2"/>
    <property type="match status" value="1"/>
</dbReference>
<keyword evidence="10" id="KW-1185">Reference proteome</keyword>
<dbReference type="Proteomes" id="UP000237749">
    <property type="component" value="Unassembled WGS sequence"/>
</dbReference>
<evidence type="ECO:0000256" key="5">
    <source>
        <dbReference type="ARBA" id="ARBA00022741"/>
    </source>
</evidence>
<dbReference type="GO" id="GO:0015833">
    <property type="term" value="P:peptide transport"/>
    <property type="evidence" value="ECO:0007669"/>
    <property type="project" value="InterPro"/>
</dbReference>
<comment type="subcellular location">
    <subcellularLocation>
        <location evidence="1">Cell membrane</location>
        <topology evidence="1">Peripheral membrane protein</topology>
    </subcellularLocation>
</comment>
<organism evidence="9 10">
    <name type="scientific">Lacrimispora xylanisolvens</name>
    <dbReference type="NCBI Taxonomy" id="384636"/>
    <lineage>
        <taxon>Bacteria</taxon>
        <taxon>Bacillati</taxon>
        <taxon>Bacillota</taxon>
        <taxon>Clostridia</taxon>
        <taxon>Lachnospirales</taxon>
        <taxon>Lachnospiraceae</taxon>
        <taxon>Lacrimispora</taxon>
    </lineage>
</organism>
<evidence type="ECO:0000256" key="1">
    <source>
        <dbReference type="ARBA" id="ARBA00004202"/>
    </source>
</evidence>
<dbReference type="EMBL" id="PTJA01000004">
    <property type="protein sequence ID" value="PPK81289.1"/>
    <property type="molecule type" value="Genomic_DNA"/>
</dbReference>
<keyword evidence="7" id="KW-0472">Membrane</keyword>
<evidence type="ECO:0000256" key="2">
    <source>
        <dbReference type="ARBA" id="ARBA00005417"/>
    </source>
</evidence>
<evidence type="ECO:0000313" key="10">
    <source>
        <dbReference type="Proteomes" id="UP000237749"/>
    </source>
</evidence>
<dbReference type="InterPro" id="IPR027417">
    <property type="entry name" value="P-loop_NTPase"/>
</dbReference>
<dbReference type="FunFam" id="3.40.50.300:FF:000016">
    <property type="entry name" value="Oligopeptide ABC transporter ATP-binding component"/>
    <property type="match status" value="1"/>
</dbReference>
<dbReference type="InterPro" id="IPR050388">
    <property type="entry name" value="ABC_Ni/Peptide_Import"/>
</dbReference>
<evidence type="ECO:0000313" key="9">
    <source>
        <dbReference type="EMBL" id="PPK81289.1"/>
    </source>
</evidence>
<dbReference type="PROSITE" id="PS00211">
    <property type="entry name" value="ABC_TRANSPORTER_1"/>
    <property type="match status" value="1"/>
</dbReference>
<reference evidence="9 10" key="1">
    <citation type="submission" date="2018-02" db="EMBL/GenBank/DDBJ databases">
        <title>Genomic Encyclopedia of Archaeal and Bacterial Type Strains, Phase II (KMG-II): from individual species to whole genera.</title>
        <authorList>
            <person name="Goeker M."/>
        </authorList>
    </citation>
    <scope>NUCLEOTIDE SEQUENCE [LARGE SCALE GENOMIC DNA]</scope>
    <source>
        <strain evidence="9 10">DSM 3808</strain>
    </source>
</reference>
<sequence length="322" mass="35282">MAPLLEIKDLHVEYKTGRATAKALNGINLTIERGEALGLVGETGAGKTTIALSALKLLPREVGNITGGSILFDGKSVLDMNHKSLEEMRGNKISMIFQNPLSSLNPLFTVGEQISMVIRKHEKLSKKEAAKRAQELLELVGIAKYRLDDFPHQFSGGMRQRVGIAAALACNPELLIADEPTTALDVTIQAQILELMKELQRKRSSSLLMITHNLGIIAELCQKVAVIYAGTIIEYGTVEEVFTNPRHWYTKGLLGAIPNLSGPRNRLAFIPGNVANACLLPDGCKFHPRCNSCTDRCRKEVPPLQEYGSGHLVACFEREEAN</sequence>
<gene>
    <name evidence="9" type="ORF">BXY41_10490</name>
</gene>
<evidence type="ECO:0000256" key="6">
    <source>
        <dbReference type="ARBA" id="ARBA00022840"/>
    </source>
</evidence>
<dbReference type="RefSeq" id="WP_104436389.1">
    <property type="nucleotide sequence ID" value="NZ_PTJA01000004.1"/>
</dbReference>
<evidence type="ECO:0000256" key="4">
    <source>
        <dbReference type="ARBA" id="ARBA00022475"/>
    </source>
</evidence>
<keyword evidence="5" id="KW-0547">Nucleotide-binding</keyword>
<proteinExistence type="inferred from homology"/>
<dbReference type="PANTHER" id="PTHR43297:SF2">
    <property type="entry name" value="DIPEPTIDE TRANSPORT ATP-BINDING PROTEIN DPPD"/>
    <property type="match status" value="1"/>
</dbReference>
<dbReference type="AlphaFoldDB" id="A0A2S6HTX2"/>
<keyword evidence="6 9" id="KW-0067">ATP-binding</keyword>
<dbReference type="GO" id="GO:0005524">
    <property type="term" value="F:ATP binding"/>
    <property type="evidence" value="ECO:0007669"/>
    <property type="project" value="UniProtKB-KW"/>
</dbReference>
<dbReference type="Pfam" id="PF00005">
    <property type="entry name" value="ABC_tran"/>
    <property type="match status" value="1"/>
</dbReference>
<dbReference type="NCBIfam" id="TIGR01727">
    <property type="entry name" value="oligo_HPY"/>
    <property type="match status" value="1"/>
</dbReference>
<dbReference type="InterPro" id="IPR003439">
    <property type="entry name" value="ABC_transporter-like_ATP-bd"/>
</dbReference>
<keyword evidence="3" id="KW-0813">Transport</keyword>
<evidence type="ECO:0000256" key="3">
    <source>
        <dbReference type="ARBA" id="ARBA00022448"/>
    </source>
</evidence>
<dbReference type="Pfam" id="PF08352">
    <property type="entry name" value="oligo_HPY"/>
    <property type="match status" value="1"/>
</dbReference>
<feature type="domain" description="ABC transporter" evidence="8">
    <location>
        <begin position="5"/>
        <end position="254"/>
    </location>
</feature>